<dbReference type="Proteomes" id="UP000627838">
    <property type="component" value="Unassembled WGS sequence"/>
</dbReference>
<accession>A0ABR9K2V9</accession>
<protein>
    <submittedName>
        <fullName evidence="1">Uncharacterized protein</fullName>
    </submittedName>
</protein>
<dbReference type="RefSeq" id="WP_192762846.1">
    <property type="nucleotide sequence ID" value="NZ_JADBDZ010000001.1"/>
</dbReference>
<comment type="caution">
    <text evidence="1">The sequence shown here is derived from an EMBL/GenBank/DDBJ whole genome shotgun (WGS) entry which is preliminary data.</text>
</comment>
<name>A0ABR9K2V9_9ACTN</name>
<dbReference type="EMBL" id="JADBDZ010000001">
    <property type="protein sequence ID" value="MBE1536866.1"/>
    <property type="molecule type" value="Genomic_DNA"/>
</dbReference>
<evidence type="ECO:0000313" key="2">
    <source>
        <dbReference type="Proteomes" id="UP000627838"/>
    </source>
</evidence>
<evidence type="ECO:0000313" key="1">
    <source>
        <dbReference type="EMBL" id="MBE1536866.1"/>
    </source>
</evidence>
<organism evidence="1 2">
    <name type="scientific">Actinomadura algeriensis</name>
    <dbReference type="NCBI Taxonomy" id="1679523"/>
    <lineage>
        <taxon>Bacteria</taxon>
        <taxon>Bacillati</taxon>
        <taxon>Actinomycetota</taxon>
        <taxon>Actinomycetes</taxon>
        <taxon>Streptosporangiales</taxon>
        <taxon>Thermomonosporaceae</taxon>
        <taxon>Actinomadura</taxon>
    </lineage>
</organism>
<gene>
    <name evidence="1" type="ORF">H4W34_006699</name>
</gene>
<sequence>MNVKIGQTLVSVVDGTSLVVVRCSGPDVVVTCGGEEMVDKAVADAAAPAGGSGGARLGKRYTVEGLDIELLCVKAGGGQVAVNGTPVVEKSAKPLPASD</sequence>
<reference evidence="1 2" key="1">
    <citation type="submission" date="2020-10" db="EMBL/GenBank/DDBJ databases">
        <title>Sequencing the genomes of 1000 actinobacteria strains.</title>
        <authorList>
            <person name="Klenk H.-P."/>
        </authorList>
    </citation>
    <scope>NUCLEOTIDE SEQUENCE [LARGE SCALE GENOMIC DNA]</scope>
    <source>
        <strain evidence="1 2">DSM 46744</strain>
    </source>
</reference>
<keyword evidence="2" id="KW-1185">Reference proteome</keyword>
<proteinExistence type="predicted"/>